<feature type="region of interest" description="Disordered" evidence="1">
    <location>
        <begin position="162"/>
        <end position="197"/>
    </location>
</feature>
<reference evidence="3 4" key="1">
    <citation type="submission" date="2021-10" db="EMBL/GenBank/DDBJ databases">
        <title>Draft genome of Aestuariibacter halophilus JC2043.</title>
        <authorList>
            <person name="Emsley S.A."/>
            <person name="Pfannmuller K.M."/>
            <person name="Ushijima B."/>
            <person name="Saw J.H."/>
            <person name="Videau P."/>
        </authorList>
    </citation>
    <scope>NUCLEOTIDE SEQUENCE [LARGE SCALE GENOMIC DNA]</scope>
    <source>
        <strain evidence="3 4">JC2043</strain>
    </source>
</reference>
<keyword evidence="4" id="KW-1185">Reference proteome</keyword>
<protein>
    <submittedName>
        <fullName evidence="3">DUF2726 domain-containing protein</fullName>
    </submittedName>
</protein>
<dbReference type="EMBL" id="JAJEWP010000004">
    <property type="protein sequence ID" value="MCC2617432.1"/>
    <property type="molecule type" value="Genomic_DNA"/>
</dbReference>
<evidence type="ECO:0000313" key="3">
    <source>
        <dbReference type="EMBL" id="MCC2617432.1"/>
    </source>
</evidence>
<evidence type="ECO:0000256" key="1">
    <source>
        <dbReference type="SAM" id="MobiDB-lite"/>
    </source>
</evidence>
<accession>A0ABS8GA13</accession>
<dbReference type="RefSeq" id="WP_229161576.1">
    <property type="nucleotide sequence ID" value="NZ_JAJEWP010000004.1"/>
</dbReference>
<dbReference type="Proteomes" id="UP001520878">
    <property type="component" value="Unassembled WGS sequence"/>
</dbReference>
<proteinExistence type="predicted"/>
<gene>
    <name evidence="3" type="ORF">LJ739_14360</name>
</gene>
<organism evidence="3 4">
    <name type="scientific">Fluctibacter halophilus</name>
    <dbReference type="NCBI Taxonomy" id="226011"/>
    <lineage>
        <taxon>Bacteria</taxon>
        <taxon>Pseudomonadati</taxon>
        <taxon>Pseudomonadota</taxon>
        <taxon>Gammaproteobacteria</taxon>
        <taxon>Alteromonadales</taxon>
        <taxon>Alteromonadaceae</taxon>
        <taxon>Fluctibacter</taxon>
    </lineage>
</organism>
<evidence type="ECO:0000313" key="4">
    <source>
        <dbReference type="Proteomes" id="UP001520878"/>
    </source>
</evidence>
<feature type="domain" description="DUF2726" evidence="2">
    <location>
        <begin position="34"/>
        <end position="157"/>
    </location>
</feature>
<sequence length="197" mass="22110">MEWAIILMMLLIVVAIGAIKLNDQGLNFPFKRKENLFSPAERRFLELIEQAVGHQFRIICRVKLSDIVSLRQNTDKKTAHAALSRASTKQLDFVLCSKDDMNPIVAIDLVHGQGKEGHKAQRDWYVSSALDAARIPHLRIKVKPGYSVQEIRDCIEAKLAPLKRKEPKPLIPGSNNPDNPNAHKPTRPLRSSRPAAA</sequence>
<dbReference type="InterPro" id="IPR024402">
    <property type="entry name" value="DUF2726"/>
</dbReference>
<name>A0ABS8GA13_9ALTE</name>
<dbReference type="Pfam" id="PF10881">
    <property type="entry name" value="DUF2726"/>
    <property type="match status" value="1"/>
</dbReference>
<evidence type="ECO:0000259" key="2">
    <source>
        <dbReference type="Pfam" id="PF10881"/>
    </source>
</evidence>
<comment type="caution">
    <text evidence="3">The sequence shown here is derived from an EMBL/GenBank/DDBJ whole genome shotgun (WGS) entry which is preliminary data.</text>
</comment>